<evidence type="ECO:0000256" key="3">
    <source>
        <dbReference type="ARBA" id="ARBA00023316"/>
    </source>
</evidence>
<feature type="domain" description="SPOR" evidence="6">
    <location>
        <begin position="211"/>
        <end position="290"/>
    </location>
</feature>
<keyword evidence="3 4" id="KW-0961">Cell wall biogenesis/degradation</keyword>
<organism evidence="7 8">
    <name type="scientific">Thiolapillus brandeum</name>
    <dbReference type="NCBI Taxonomy" id="1076588"/>
    <lineage>
        <taxon>Bacteria</taxon>
        <taxon>Pseudomonadati</taxon>
        <taxon>Pseudomonadota</taxon>
        <taxon>Gammaproteobacteria</taxon>
        <taxon>Chromatiales</taxon>
        <taxon>Sedimenticolaceae</taxon>
        <taxon>Thiolapillus</taxon>
    </lineage>
</organism>
<name>A0A7U6GGH1_9GAMM</name>
<dbReference type="Gene3D" id="3.30.70.1070">
    <property type="entry name" value="Sporulation related repeat"/>
    <property type="match status" value="1"/>
</dbReference>
<keyword evidence="1" id="KW-0732">Signal</keyword>
<dbReference type="GO" id="GO:0071555">
    <property type="term" value="P:cell wall organization"/>
    <property type="evidence" value="ECO:0007669"/>
    <property type="project" value="UniProtKB-KW"/>
</dbReference>
<dbReference type="GO" id="GO:0009279">
    <property type="term" value="C:cell outer membrane"/>
    <property type="evidence" value="ECO:0007669"/>
    <property type="project" value="TreeGrafter"/>
</dbReference>
<dbReference type="OrthoDB" id="9779128at2"/>
<comment type="similarity">
    <text evidence="4 5">Belongs to the RlpA family.</text>
</comment>
<dbReference type="Proteomes" id="UP000031631">
    <property type="component" value="Chromosome"/>
</dbReference>
<dbReference type="GO" id="GO:0008932">
    <property type="term" value="F:lytic endotransglycosylase activity"/>
    <property type="evidence" value="ECO:0007669"/>
    <property type="project" value="UniProtKB-UniRule"/>
</dbReference>
<dbReference type="GO" id="GO:0042834">
    <property type="term" value="F:peptidoglycan binding"/>
    <property type="evidence" value="ECO:0007669"/>
    <property type="project" value="InterPro"/>
</dbReference>
<dbReference type="PANTHER" id="PTHR34183">
    <property type="entry name" value="ENDOLYTIC PEPTIDOGLYCAN TRANSGLYCOSYLASE RLPA"/>
    <property type="match status" value="1"/>
</dbReference>
<dbReference type="KEGG" id="tbn:TBH_C0259"/>
<dbReference type="Pfam" id="PF05036">
    <property type="entry name" value="SPOR"/>
    <property type="match status" value="1"/>
</dbReference>
<dbReference type="Gene3D" id="2.40.40.10">
    <property type="entry name" value="RlpA-like domain"/>
    <property type="match status" value="1"/>
</dbReference>
<sequence>MLKKPFLGLFQLGHPCAAIRLPKNGVFQQPSKTIRFAFLLGLSVWLSACSIKTHEFPDEDYGPSTPVDVSQVPDAVPQKVPHSRYGNPDSYTVRGITYHVMKDARNFREQGLASWYGLKFHGKRTSSGEPYDMYAMTAAHKTLPLPTWVKVTNLQNRKSVVVKVNDRGPFHAGRIIDLSYAAASRLGVLGHGTAPVEIVAISAADPVDKGVATDFPLWVQAGAFSNIRNARQLLHRLEQQAGFRGQIKTDNQPSGAIHKVWLGPVENARQLEQLTQQLPRWGIHQYHVVQ</sequence>
<dbReference type="AlphaFoldDB" id="A0A7U6GGH1"/>
<dbReference type="SUPFAM" id="SSF110997">
    <property type="entry name" value="Sporulation related repeat"/>
    <property type="match status" value="1"/>
</dbReference>
<evidence type="ECO:0000256" key="4">
    <source>
        <dbReference type="HAMAP-Rule" id="MF_02071"/>
    </source>
</evidence>
<evidence type="ECO:0000313" key="8">
    <source>
        <dbReference type="Proteomes" id="UP000031631"/>
    </source>
</evidence>
<dbReference type="InterPro" id="IPR036908">
    <property type="entry name" value="RlpA-like_sf"/>
</dbReference>
<evidence type="ECO:0000256" key="5">
    <source>
        <dbReference type="RuleBase" id="RU003495"/>
    </source>
</evidence>
<dbReference type="InterPro" id="IPR007730">
    <property type="entry name" value="SPOR-like_dom"/>
</dbReference>
<comment type="function">
    <text evidence="4">Lytic transglycosylase with a strong preference for naked glycan strands that lack stem peptides.</text>
</comment>
<dbReference type="InterPro" id="IPR009009">
    <property type="entry name" value="RlpA-like_DPBB"/>
</dbReference>
<dbReference type="FunFam" id="2.40.40.10:FF:000003">
    <property type="entry name" value="Endolytic peptidoglycan transglycosylase RlpA"/>
    <property type="match status" value="1"/>
</dbReference>
<dbReference type="PROSITE" id="PS51724">
    <property type="entry name" value="SPOR"/>
    <property type="match status" value="1"/>
</dbReference>
<evidence type="ECO:0000259" key="6">
    <source>
        <dbReference type="PROSITE" id="PS51724"/>
    </source>
</evidence>
<evidence type="ECO:0000256" key="2">
    <source>
        <dbReference type="ARBA" id="ARBA00023239"/>
    </source>
</evidence>
<protein>
    <recommendedName>
        <fullName evidence="4">Endolytic peptidoglycan transglycosylase RlpA</fullName>
        <ecNumber evidence="4">4.2.2.-</ecNumber>
    </recommendedName>
</protein>
<dbReference type="HAMAP" id="MF_02071">
    <property type="entry name" value="RlpA"/>
    <property type="match status" value="1"/>
</dbReference>
<dbReference type="GO" id="GO:0000270">
    <property type="term" value="P:peptidoglycan metabolic process"/>
    <property type="evidence" value="ECO:0007669"/>
    <property type="project" value="UniProtKB-UniRule"/>
</dbReference>
<dbReference type="EMBL" id="AP012273">
    <property type="protein sequence ID" value="BAO43205.1"/>
    <property type="molecule type" value="Genomic_DNA"/>
</dbReference>
<accession>A0A7U6GGH1</accession>
<dbReference type="InterPro" id="IPR012997">
    <property type="entry name" value="RplA"/>
</dbReference>
<keyword evidence="8" id="KW-1185">Reference proteome</keyword>
<reference evidence="7 8" key="1">
    <citation type="journal article" date="2014" name="PLoS ONE">
        <title>Physiological and genomic features of a novel sulfur-oxidizing gammaproteobacterium belonging to a previously uncultivated symbiotic lineage isolated from a hydrothermal vent.</title>
        <authorList>
            <person name="Nunoura T."/>
            <person name="Takaki Y."/>
            <person name="Kazama H."/>
            <person name="Kakuta J."/>
            <person name="Shimamura S."/>
            <person name="Makita H."/>
            <person name="Hirai M."/>
            <person name="Miyazaki M."/>
            <person name="Takai K."/>
        </authorList>
    </citation>
    <scope>NUCLEOTIDE SEQUENCE [LARGE SCALE GENOMIC DNA]</scope>
    <source>
        <strain evidence="7 8">Hiromi1</strain>
    </source>
</reference>
<gene>
    <name evidence="4" type="primary">rlpA</name>
    <name evidence="7" type="ORF">TBH_C0259</name>
</gene>
<keyword evidence="2 4" id="KW-0456">Lyase</keyword>
<dbReference type="NCBIfam" id="TIGR00413">
    <property type="entry name" value="rlpA"/>
    <property type="match status" value="1"/>
</dbReference>
<proteinExistence type="inferred from homology"/>
<dbReference type="PANTHER" id="PTHR34183:SF1">
    <property type="entry name" value="ENDOLYTIC PEPTIDOGLYCAN TRANSGLYCOSYLASE RLPA"/>
    <property type="match status" value="1"/>
</dbReference>
<dbReference type="Pfam" id="PF03330">
    <property type="entry name" value="DPBB_1"/>
    <property type="match status" value="1"/>
</dbReference>
<evidence type="ECO:0000256" key="1">
    <source>
        <dbReference type="ARBA" id="ARBA00022729"/>
    </source>
</evidence>
<dbReference type="EC" id="4.2.2.-" evidence="4"/>
<dbReference type="InterPro" id="IPR034718">
    <property type="entry name" value="RlpA"/>
</dbReference>
<keyword evidence="7" id="KW-0449">Lipoprotein</keyword>
<dbReference type="CDD" id="cd22268">
    <property type="entry name" value="DPBB_RlpA-like"/>
    <property type="match status" value="1"/>
</dbReference>
<dbReference type="InterPro" id="IPR036680">
    <property type="entry name" value="SPOR-like_sf"/>
</dbReference>
<dbReference type="SUPFAM" id="SSF50685">
    <property type="entry name" value="Barwin-like endoglucanases"/>
    <property type="match status" value="1"/>
</dbReference>
<evidence type="ECO:0000313" key="7">
    <source>
        <dbReference type="EMBL" id="BAO43205.1"/>
    </source>
</evidence>